<evidence type="ECO:0000313" key="3">
    <source>
        <dbReference type="Proteomes" id="UP001190700"/>
    </source>
</evidence>
<organism evidence="2 3">
    <name type="scientific">Cymbomonas tetramitiformis</name>
    <dbReference type="NCBI Taxonomy" id="36881"/>
    <lineage>
        <taxon>Eukaryota</taxon>
        <taxon>Viridiplantae</taxon>
        <taxon>Chlorophyta</taxon>
        <taxon>Pyramimonadophyceae</taxon>
        <taxon>Pyramimonadales</taxon>
        <taxon>Pyramimonadaceae</taxon>
        <taxon>Cymbomonas</taxon>
    </lineage>
</organism>
<name>A0AAE0BM67_9CHLO</name>
<comment type="caution">
    <text evidence="2">The sequence shown here is derived from an EMBL/GenBank/DDBJ whole genome shotgun (WGS) entry which is preliminary data.</text>
</comment>
<evidence type="ECO:0000256" key="1">
    <source>
        <dbReference type="SAM" id="MobiDB-lite"/>
    </source>
</evidence>
<evidence type="ECO:0000313" key="2">
    <source>
        <dbReference type="EMBL" id="KAK3238503.1"/>
    </source>
</evidence>
<keyword evidence="3" id="KW-1185">Reference proteome</keyword>
<gene>
    <name evidence="2" type="ORF">CYMTET_51490</name>
</gene>
<dbReference type="AlphaFoldDB" id="A0AAE0BM67"/>
<sequence>MLRELVGKASARIEDILWGKLFPQPVPLARLSLFRARGTSSVSKLEELLAADKPKLDTAYAAQDRRLQELKEDLASRPDAPVCTVCKKKVDRFHAKKMCKPCYTKHTYTRSKTKKRDAEGEQAVAPRPRGRPRKS</sequence>
<protein>
    <submittedName>
        <fullName evidence="2">Uncharacterized protein</fullName>
    </submittedName>
</protein>
<accession>A0AAE0BM67</accession>
<reference evidence="2 3" key="1">
    <citation type="journal article" date="2015" name="Genome Biol. Evol.">
        <title>Comparative Genomics of a Bacterivorous Green Alga Reveals Evolutionary Causalities and Consequences of Phago-Mixotrophic Mode of Nutrition.</title>
        <authorList>
            <person name="Burns J.A."/>
            <person name="Paasch A."/>
            <person name="Narechania A."/>
            <person name="Kim E."/>
        </authorList>
    </citation>
    <scope>NUCLEOTIDE SEQUENCE [LARGE SCALE GENOMIC DNA]</scope>
    <source>
        <strain evidence="2 3">PLY_AMNH</strain>
    </source>
</reference>
<feature type="region of interest" description="Disordered" evidence="1">
    <location>
        <begin position="107"/>
        <end position="135"/>
    </location>
</feature>
<proteinExistence type="predicted"/>
<dbReference type="EMBL" id="LGRX02034191">
    <property type="protein sequence ID" value="KAK3238503.1"/>
    <property type="molecule type" value="Genomic_DNA"/>
</dbReference>
<dbReference type="Proteomes" id="UP001190700">
    <property type="component" value="Unassembled WGS sequence"/>
</dbReference>